<keyword evidence="10" id="KW-1185">Reference proteome</keyword>
<dbReference type="GO" id="GO:0005829">
    <property type="term" value="C:cytosol"/>
    <property type="evidence" value="ECO:0007669"/>
    <property type="project" value="UniProtKB-SubCell"/>
</dbReference>
<dbReference type="AlphaFoldDB" id="A0AAJ7UBX9"/>
<dbReference type="Pfam" id="PF18569">
    <property type="entry name" value="Thioredoxin_16"/>
    <property type="match status" value="1"/>
</dbReference>
<dbReference type="GO" id="GO:0006412">
    <property type="term" value="P:translation"/>
    <property type="evidence" value="ECO:0007669"/>
    <property type="project" value="UniProtKB-KW"/>
</dbReference>
<comment type="subcellular location">
    <subcellularLocation>
        <location evidence="2">Cytoplasm</location>
        <location evidence="2">Cytosol</location>
    </subcellularLocation>
    <subcellularLocation>
        <location evidence="1">Nucleus</location>
    </subcellularLocation>
</comment>
<gene>
    <name evidence="11" type="primary">AIMP2</name>
</gene>
<dbReference type="InterPro" id="IPR031889">
    <property type="entry name" value="AIMP2_LysRS-bd"/>
</dbReference>
<feature type="domain" description="AIMP2 lysyl-tRNA synthetase binding" evidence="8">
    <location>
        <begin position="1"/>
        <end position="42"/>
    </location>
</feature>
<protein>
    <submittedName>
        <fullName evidence="11">Aminoacyl tRNA synthase complex-interacting multifunctional protein 2</fullName>
    </submittedName>
</protein>
<proteinExistence type="predicted"/>
<dbReference type="SUPFAM" id="SSF47616">
    <property type="entry name" value="GST C-terminal domain-like"/>
    <property type="match status" value="1"/>
</dbReference>
<evidence type="ECO:0000256" key="7">
    <source>
        <dbReference type="SAM" id="MobiDB-lite"/>
    </source>
</evidence>
<dbReference type="CTD" id="7965"/>
<evidence type="ECO:0000256" key="2">
    <source>
        <dbReference type="ARBA" id="ARBA00004514"/>
    </source>
</evidence>
<evidence type="ECO:0000313" key="11">
    <source>
        <dbReference type="RefSeq" id="XP_032833623.1"/>
    </source>
</evidence>
<dbReference type="GO" id="GO:0017101">
    <property type="term" value="C:aminoacyl-tRNA synthetase multienzyme complex"/>
    <property type="evidence" value="ECO:0007669"/>
    <property type="project" value="InterPro"/>
</dbReference>
<evidence type="ECO:0000313" key="10">
    <source>
        <dbReference type="Proteomes" id="UP001318040"/>
    </source>
</evidence>
<keyword evidence="3" id="KW-0963">Cytoplasm</keyword>
<evidence type="ECO:0000256" key="1">
    <source>
        <dbReference type="ARBA" id="ARBA00004123"/>
    </source>
</evidence>
<reference evidence="11" key="1">
    <citation type="submission" date="2025-08" db="UniProtKB">
        <authorList>
            <consortium name="RefSeq"/>
        </authorList>
    </citation>
    <scope>IDENTIFICATION</scope>
    <source>
        <tissue evidence="11">Sperm</tissue>
    </source>
</reference>
<dbReference type="Gene3D" id="1.20.1050.130">
    <property type="match status" value="1"/>
</dbReference>
<evidence type="ECO:0000256" key="6">
    <source>
        <dbReference type="SAM" id="Coils"/>
    </source>
</evidence>
<dbReference type="Proteomes" id="UP001318040">
    <property type="component" value="Chromosome 3"/>
</dbReference>
<accession>A0AAJ7UBX9</accession>
<evidence type="ECO:0000256" key="5">
    <source>
        <dbReference type="ARBA" id="ARBA00023242"/>
    </source>
</evidence>
<evidence type="ECO:0000256" key="3">
    <source>
        <dbReference type="ARBA" id="ARBA00022490"/>
    </source>
</evidence>
<sequence length="324" mass="34535">MYKVKPFYSSAPLEDLPGCMYRLPGVHAAPPGVAAAAASQGEDATLLELEQRQEAMLRRLHKLRDEVDDLARAVLVPSGPQSSAPAAGASSSPQLRSCPAHHQHVGQLDTILGMGGGVVHDIVVVASPARPPLSVIVLHELLRHRYRVLTAVHVHSNVTAPVPPALRLCLGPPSANDSRSDHQLVLTIIWKDVPRPELRVDVTHACPVLGEGNVARFLWALAGATRSDPVARTQDDAWVDVAMLQLLPAGPKERASVLKVLNAELGRPGRPWLGGAEFSLADIVMWSALAQSGGPAAVGVPPHVAHWRLVCEAHPTFQTAKGLL</sequence>
<keyword evidence="5" id="KW-0539">Nucleus</keyword>
<dbReference type="InterPro" id="IPR041503">
    <property type="entry name" value="AIMP2_thioredoxin"/>
</dbReference>
<dbReference type="PANTHER" id="PTHR13438">
    <property type="entry name" value="AMINOACYL TRNA SYNTHASE COMPLEX-INTERACTING MULTIFUNCTIONAL PROTEIN"/>
    <property type="match status" value="1"/>
</dbReference>
<feature type="region of interest" description="Disordered" evidence="7">
    <location>
        <begin position="78"/>
        <end position="100"/>
    </location>
</feature>
<keyword evidence="4" id="KW-0648">Protein biosynthesis</keyword>
<name>A0AAJ7UBX9_PETMA</name>
<dbReference type="InterPro" id="IPR036282">
    <property type="entry name" value="Glutathione-S-Trfase_C_sf"/>
</dbReference>
<evidence type="ECO:0000259" key="8">
    <source>
        <dbReference type="Pfam" id="PF16780"/>
    </source>
</evidence>
<dbReference type="GO" id="GO:0005634">
    <property type="term" value="C:nucleus"/>
    <property type="evidence" value="ECO:0007669"/>
    <property type="project" value="UniProtKB-SubCell"/>
</dbReference>
<dbReference type="RefSeq" id="XP_032833623.1">
    <property type="nucleotide sequence ID" value="XM_032977732.1"/>
</dbReference>
<evidence type="ECO:0000256" key="4">
    <source>
        <dbReference type="ARBA" id="ARBA00022917"/>
    </source>
</evidence>
<dbReference type="PANTHER" id="PTHR13438:SF2">
    <property type="entry name" value="AMINOACYL TRNA SYNTHASE COMPLEX-INTERACTING MULTIFUNCTIONAL PROTEIN 2"/>
    <property type="match status" value="1"/>
</dbReference>
<feature type="compositionally biased region" description="Low complexity" evidence="7">
    <location>
        <begin position="78"/>
        <end position="94"/>
    </location>
</feature>
<dbReference type="KEGG" id="pmrn:116956270"/>
<dbReference type="InterPro" id="IPR042360">
    <property type="entry name" value="AIMP2"/>
</dbReference>
<feature type="domain" description="AIMP2 thioredoxin-like" evidence="9">
    <location>
        <begin position="118"/>
        <end position="208"/>
    </location>
</feature>
<evidence type="ECO:0000259" key="9">
    <source>
        <dbReference type="Pfam" id="PF18569"/>
    </source>
</evidence>
<organism evidence="10 11">
    <name type="scientific">Petromyzon marinus</name>
    <name type="common">Sea lamprey</name>
    <dbReference type="NCBI Taxonomy" id="7757"/>
    <lineage>
        <taxon>Eukaryota</taxon>
        <taxon>Metazoa</taxon>
        <taxon>Chordata</taxon>
        <taxon>Craniata</taxon>
        <taxon>Vertebrata</taxon>
        <taxon>Cyclostomata</taxon>
        <taxon>Hyperoartia</taxon>
        <taxon>Petromyzontiformes</taxon>
        <taxon>Petromyzontidae</taxon>
        <taxon>Petromyzon</taxon>
    </lineage>
</organism>
<keyword evidence="6" id="KW-0175">Coiled coil</keyword>
<feature type="coiled-coil region" evidence="6">
    <location>
        <begin position="46"/>
        <end position="73"/>
    </location>
</feature>
<dbReference type="Pfam" id="PF16780">
    <property type="entry name" value="AIMP2_LysRS_bd"/>
    <property type="match status" value="1"/>
</dbReference>